<sequence>MNWCRLYHYCLYLFCYNIDNIALHSQYNSQMPILNLHYPVCNRRSTKY</sequence>
<dbReference type="AlphaFoldDB" id="A0A915IAB2"/>
<reference evidence="2" key="1">
    <citation type="submission" date="2022-11" db="UniProtKB">
        <authorList>
            <consortium name="WormBaseParasite"/>
        </authorList>
    </citation>
    <scope>IDENTIFICATION</scope>
</reference>
<organism evidence="1 2">
    <name type="scientific">Romanomermis culicivorax</name>
    <name type="common">Nematode worm</name>
    <dbReference type="NCBI Taxonomy" id="13658"/>
    <lineage>
        <taxon>Eukaryota</taxon>
        <taxon>Metazoa</taxon>
        <taxon>Ecdysozoa</taxon>
        <taxon>Nematoda</taxon>
        <taxon>Enoplea</taxon>
        <taxon>Dorylaimia</taxon>
        <taxon>Mermithida</taxon>
        <taxon>Mermithoidea</taxon>
        <taxon>Mermithidae</taxon>
        <taxon>Romanomermis</taxon>
    </lineage>
</organism>
<accession>A0A915IAB2</accession>
<evidence type="ECO:0000313" key="2">
    <source>
        <dbReference type="WBParaSite" id="nRc.2.0.1.t10221-RA"/>
    </source>
</evidence>
<evidence type="ECO:0000313" key="1">
    <source>
        <dbReference type="Proteomes" id="UP000887565"/>
    </source>
</evidence>
<protein>
    <submittedName>
        <fullName evidence="2">Uncharacterized protein</fullName>
    </submittedName>
</protein>
<keyword evidence="1" id="KW-1185">Reference proteome</keyword>
<name>A0A915IAB2_ROMCU</name>
<dbReference type="Proteomes" id="UP000887565">
    <property type="component" value="Unplaced"/>
</dbReference>
<proteinExistence type="predicted"/>
<dbReference type="WBParaSite" id="nRc.2.0.1.t10221-RA">
    <property type="protein sequence ID" value="nRc.2.0.1.t10221-RA"/>
    <property type="gene ID" value="nRc.2.0.1.g10221"/>
</dbReference>